<accession>A0A7D3XE55</accession>
<sequence>MASRRNLKKDIDYLMSEVISDCYTYMLIHGEKKRDEAIAIIESILEKRNDLIHRIKHPENKSDKKAVKAHYKAIHEDLLKAIDESFSKLSELTKA</sequence>
<dbReference type="EMBL" id="CP041345">
    <property type="protein sequence ID" value="QKG79647.1"/>
    <property type="molecule type" value="Genomic_DNA"/>
</dbReference>
<protein>
    <submittedName>
        <fullName evidence="1">Uncharacterized protein</fullName>
    </submittedName>
</protein>
<dbReference type="RefSeq" id="WP_173073603.1">
    <property type="nucleotide sequence ID" value="NZ_CP041345.1"/>
</dbReference>
<organism evidence="1 2">
    <name type="scientific">Tenuifilum thalassicum</name>
    <dbReference type="NCBI Taxonomy" id="2590900"/>
    <lineage>
        <taxon>Bacteria</taxon>
        <taxon>Pseudomonadati</taxon>
        <taxon>Bacteroidota</taxon>
        <taxon>Bacteroidia</taxon>
        <taxon>Bacteroidales</taxon>
        <taxon>Tenuifilaceae</taxon>
        <taxon>Tenuifilum</taxon>
    </lineage>
</organism>
<dbReference type="KEGG" id="ttz:FHG85_05020"/>
<dbReference type="AlphaFoldDB" id="A0A7D3XE55"/>
<keyword evidence="2" id="KW-1185">Reference proteome</keyword>
<evidence type="ECO:0000313" key="1">
    <source>
        <dbReference type="EMBL" id="QKG79647.1"/>
    </source>
</evidence>
<proteinExistence type="predicted"/>
<dbReference type="Proteomes" id="UP000500961">
    <property type="component" value="Chromosome"/>
</dbReference>
<reference evidence="1 2" key="1">
    <citation type="submission" date="2019-07" db="EMBL/GenBank/DDBJ databases">
        <title>Thalassofilum flectens gen. nov., sp. nov., a novel moderate thermophilic anaerobe from a shallow sea hot spring in Kunashir Island (Russia), representing a new family in the order Bacteroidales, and proposal of Thalassofilacea fam. nov.</title>
        <authorList>
            <person name="Kochetkova T.V."/>
            <person name="Podosokorskaya O.A."/>
            <person name="Novikov A."/>
            <person name="Elcheninov A.G."/>
            <person name="Toshchakov S.V."/>
            <person name="Kublanov I.V."/>
        </authorList>
    </citation>
    <scope>NUCLEOTIDE SEQUENCE [LARGE SCALE GENOMIC DNA]</scope>
    <source>
        <strain evidence="1 2">38-H</strain>
    </source>
</reference>
<name>A0A7D3XE55_9BACT</name>
<evidence type="ECO:0000313" key="2">
    <source>
        <dbReference type="Proteomes" id="UP000500961"/>
    </source>
</evidence>
<gene>
    <name evidence="1" type="ORF">FHG85_05020</name>
</gene>